<sequence>MRAIEAGLRFLVSQGVKYIFGVPAGSINALYDCLHELPELTSIVAKHESSSGYMAAAYTRITGIPSVCVGSSGPGATNLVTPAANAWREKLPVIFLTGAIPTTKFGRGGGQELNADPIFASITKLSITVTDPMELPRVLAEAYNTAISGTPGPVHITIPINIQMTEIGEPEELKAVAAMPVTPDEAEIEAAAAAVVSAGRRGALLLGHGSKAFKETMLHFAELTGWPVATTPRGKGAFPENHPLALGVYGLASNDSAVEYLRGDNHDLLMIVGSALGESATSSWDERLVDGKQIIHIDHDKRELGKCFDTAYPVHGDIELAMWTIIDRLTQGIQEEQLQEISKGYLEAATTAESAGPETEDWNTKAAIRQLNLIAPDNARYYVDIGEFMTYSIQNIKVRENQAFDININFGGMGSGISGALGAQLAEPDRPVISITGDGCFFMHGMEVLTAKEYNLPIVFVVINNARLGMVYHGHLLQYKRCLEDFSQERTQIADVAKALGIRYAQANSLDELRPELAKEWFDQSRGPIVIEINVEGNEVPPMGERVKFLQGATY</sequence>
<dbReference type="PANTHER" id="PTHR18968:SF13">
    <property type="entry name" value="ACETOLACTATE SYNTHASE CATALYTIC SUBUNIT, MITOCHONDRIAL"/>
    <property type="match status" value="1"/>
</dbReference>
<evidence type="ECO:0000313" key="9">
    <source>
        <dbReference type="Proteomes" id="UP001157114"/>
    </source>
</evidence>
<comment type="caution">
    <text evidence="8">The sequence shown here is derived from an EMBL/GenBank/DDBJ whole genome shotgun (WGS) entry which is preliminary data.</text>
</comment>
<dbReference type="EMBL" id="BSSQ01000010">
    <property type="protein sequence ID" value="GLX67973.1"/>
    <property type="molecule type" value="Genomic_DNA"/>
</dbReference>
<evidence type="ECO:0000259" key="5">
    <source>
        <dbReference type="Pfam" id="PF00205"/>
    </source>
</evidence>
<dbReference type="InterPro" id="IPR011766">
    <property type="entry name" value="TPP_enzyme_TPP-bd"/>
</dbReference>
<feature type="domain" description="Thiamine pyrophosphate enzyme central" evidence="5">
    <location>
        <begin position="191"/>
        <end position="322"/>
    </location>
</feature>
<feature type="domain" description="Thiamine pyrophosphate enzyme TPP-binding" evidence="6">
    <location>
        <begin position="384"/>
        <end position="533"/>
    </location>
</feature>
<dbReference type="InterPro" id="IPR012001">
    <property type="entry name" value="Thiamin_PyroP_enz_TPP-bd_dom"/>
</dbReference>
<dbReference type="InterPro" id="IPR045229">
    <property type="entry name" value="TPP_enz"/>
</dbReference>
<dbReference type="Pfam" id="PF02776">
    <property type="entry name" value="TPP_enzyme_N"/>
    <property type="match status" value="1"/>
</dbReference>
<dbReference type="RefSeq" id="WP_284238731.1">
    <property type="nucleotide sequence ID" value="NZ_BSSQ01000010.1"/>
</dbReference>
<dbReference type="Proteomes" id="UP001157114">
    <property type="component" value="Unassembled WGS sequence"/>
</dbReference>
<dbReference type="PANTHER" id="PTHR18968">
    <property type="entry name" value="THIAMINE PYROPHOSPHATE ENZYMES"/>
    <property type="match status" value="1"/>
</dbReference>
<feature type="domain" description="Thiamine pyrophosphate enzyme N-terminal TPP-binding" evidence="7">
    <location>
        <begin position="3"/>
        <end position="114"/>
    </location>
</feature>
<dbReference type="Gene3D" id="3.40.50.970">
    <property type="match status" value="2"/>
</dbReference>
<evidence type="ECO:0000256" key="2">
    <source>
        <dbReference type="ARBA" id="ARBA00007812"/>
    </source>
</evidence>
<accession>A0ABQ6GCK1</accession>
<evidence type="ECO:0000259" key="7">
    <source>
        <dbReference type="Pfam" id="PF02776"/>
    </source>
</evidence>
<evidence type="ECO:0000256" key="1">
    <source>
        <dbReference type="ARBA" id="ARBA00001964"/>
    </source>
</evidence>
<dbReference type="Gene3D" id="3.40.50.1220">
    <property type="entry name" value="TPP-binding domain"/>
    <property type="match status" value="1"/>
</dbReference>
<evidence type="ECO:0000256" key="4">
    <source>
        <dbReference type="RuleBase" id="RU362132"/>
    </source>
</evidence>
<dbReference type="Pfam" id="PF00205">
    <property type="entry name" value="TPP_enzyme_M"/>
    <property type="match status" value="1"/>
</dbReference>
<proteinExistence type="inferred from homology"/>
<evidence type="ECO:0000256" key="3">
    <source>
        <dbReference type="ARBA" id="ARBA00023052"/>
    </source>
</evidence>
<keyword evidence="9" id="KW-1185">Reference proteome</keyword>
<dbReference type="SUPFAM" id="SSF52467">
    <property type="entry name" value="DHS-like NAD/FAD-binding domain"/>
    <property type="match status" value="1"/>
</dbReference>
<dbReference type="Pfam" id="PF02775">
    <property type="entry name" value="TPP_enzyme_C"/>
    <property type="match status" value="1"/>
</dbReference>
<dbReference type="CDD" id="cd07035">
    <property type="entry name" value="TPP_PYR_POX_like"/>
    <property type="match status" value="1"/>
</dbReference>
<dbReference type="InterPro" id="IPR000399">
    <property type="entry name" value="TPP-bd_CS"/>
</dbReference>
<comment type="cofactor">
    <cofactor evidence="1">
        <name>thiamine diphosphate</name>
        <dbReference type="ChEBI" id="CHEBI:58937"/>
    </cofactor>
</comment>
<organism evidence="8 9">
    <name type="scientific">Paenibacillus glycanilyticus</name>
    <dbReference type="NCBI Taxonomy" id="126569"/>
    <lineage>
        <taxon>Bacteria</taxon>
        <taxon>Bacillati</taxon>
        <taxon>Bacillota</taxon>
        <taxon>Bacilli</taxon>
        <taxon>Bacillales</taxon>
        <taxon>Paenibacillaceae</taxon>
        <taxon>Paenibacillus</taxon>
    </lineage>
</organism>
<dbReference type="InterPro" id="IPR012000">
    <property type="entry name" value="Thiamin_PyroP_enz_cen_dom"/>
</dbReference>
<dbReference type="CDD" id="cd00568">
    <property type="entry name" value="TPP_enzymes"/>
    <property type="match status" value="1"/>
</dbReference>
<dbReference type="InterPro" id="IPR029061">
    <property type="entry name" value="THDP-binding"/>
</dbReference>
<evidence type="ECO:0000313" key="8">
    <source>
        <dbReference type="EMBL" id="GLX67973.1"/>
    </source>
</evidence>
<gene>
    <name evidence="8" type="ORF">MU1_23180</name>
</gene>
<keyword evidence="3 4" id="KW-0786">Thiamine pyrophosphate</keyword>
<name>A0ABQ6GCK1_9BACL</name>
<dbReference type="InterPro" id="IPR029035">
    <property type="entry name" value="DHS-like_NAD/FAD-binding_dom"/>
</dbReference>
<dbReference type="SUPFAM" id="SSF52518">
    <property type="entry name" value="Thiamin diphosphate-binding fold (THDP-binding)"/>
    <property type="match status" value="2"/>
</dbReference>
<reference evidence="8 9" key="1">
    <citation type="submission" date="2023-03" db="EMBL/GenBank/DDBJ databases">
        <title>Draft genome sequence of the bacteria which degrade cell wall of Tricholomamatutake.</title>
        <authorList>
            <person name="Konishi Y."/>
            <person name="Fukuta Y."/>
            <person name="Shirasaka N."/>
        </authorList>
    </citation>
    <scope>NUCLEOTIDE SEQUENCE [LARGE SCALE GENOMIC DNA]</scope>
    <source>
        <strain evidence="9">mu1</strain>
    </source>
</reference>
<evidence type="ECO:0000259" key="6">
    <source>
        <dbReference type="Pfam" id="PF02775"/>
    </source>
</evidence>
<dbReference type="PROSITE" id="PS00187">
    <property type="entry name" value="TPP_ENZYMES"/>
    <property type="match status" value="1"/>
</dbReference>
<protein>
    <submittedName>
        <fullName evidence="8">Acetolactate synthase, large subunit, biosynthetic type</fullName>
    </submittedName>
</protein>
<comment type="similarity">
    <text evidence="2 4">Belongs to the TPP enzyme family.</text>
</comment>